<evidence type="ECO:0000256" key="3">
    <source>
        <dbReference type="ARBA" id="ARBA00022833"/>
    </source>
</evidence>
<dbReference type="Gene3D" id="3.90.1590.10">
    <property type="entry name" value="glutathione-dependent formaldehyde- activating enzyme (gfa)"/>
    <property type="match status" value="1"/>
</dbReference>
<feature type="domain" description="CENP-V/GFA" evidence="5">
    <location>
        <begin position="8"/>
        <end position="128"/>
    </location>
</feature>
<name>A0A6B2NZ16_9RHOB</name>
<dbReference type="PROSITE" id="PS51891">
    <property type="entry name" value="CENP_V_GFA"/>
    <property type="match status" value="1"/>
</dbReference>
<dbReference type="InterPro" id="IPR006913">
    <property type="entry name" value="CENP-V/GFA"/>
</dbReference>
<comment type="caution">
    <text evidence="6">The sequence shown here is derived from an EMBL/GenBank/DDBJ whole genome shotgun (WGS) entry which is preliminary data.</text>
</comment>
<accession>A0A6B2NZ16</accession>
<dbReference type="GO" id="GO:0016846">
    <property type="term" value="F:carbon-sulfur lyase activity"/>
    <property type="evidence" value="ECO:0007669"/>
    <property type="project" value="InterPro"/>
</dbReference>
<evidence type="ECO:0000313" key="6">
    <source>
        <dbReference type="EMBL" id="NDW47125.1"/>
    </source>
</evidence>
<dbReference type="AlphaFoldDB" id="A0A6B2NZ16"/>
<dbReference type="PANTHER" id="PTHR33337">
    <property type="entry name" value="GFA DOMAIN-CONTAINING PROTEIN"/>
    <property type="match status" value="1"/>
</dbReference>
<evidence type="ECO:0000259" key="5">
    <source>
        <dbReference type="PROSITE" id="PS51891"/>
    </source>
</evidence>
<evidence type="ECO:0000256" key="4">
    <source>
        <dbReference type="ARBA" id="ARBA00023239"/>
    </source>
</evidence>
<keyword evidence="2" id="KW-0479">Metal-binding</keyword>
<evidence type="ECO:0000256" key="1">
    <source>
        <dbReference type="ARBA" id="ARBA00005495"/>
    </source>
</evidence>
<dbReference type="InterPro" id="IPR011057">
    <property type="entry name" value="Mss4-like_sf"/>
</dbReference>
<dbReference type="GO" id="GO:0046872">
    <property type="term" value="F:metal ion binding"/>
    <property type="evidence" value="ECO:0007669"/>
    <property type="project" value="UniProtKB-KW"/>
</dbReference>
<keyword evidence="4" id="KW-0456">Lyase</keyword>
<reference evidence="6" key="1">
    <citation type="submission" date="2020-02" db="EMBL/GenBank/DDBJ databases">
        <title>Delineation of the pyrene-degrading pathway in Roseobacter clade bacteria by genomic analysis.</title>
        <authorList>
            <person name="Zhou H."/>
            <person name="Wang H."/>
        </authorList>
    </citation>
    <scope>NUCLEOTIDE SEQUENCE</scope>
    <source>
        <strain evidence="6">PrR005</strain>
    </source>
</reference>
<dbReference type="SUPFAM" id="SSF51316">
    <property type="entry name" value="Mss4-like"/>
    <property type="match status" value="1"/>
</dbReference>
<comment type="similarity">
    <text evidence="1">Belongs to the Gfa family.</text>
</comment>
<keyword evidence="3" id="KW-0862">Zinc</keyword>
<evidence type="ECO:0000256" key="2">
    <source>
        <dbReference type="ARBA" id="ARBA00022723"/>
    </source>
</evidence>
<dbReference type="RefSeq" id="WP_164132134.1">
    <property type="nucleotide sequence ID" value="NZ_JAAGOX010000053.1"/>
</dbReference>
<protein>
    <submittedName>
        <fullName evidence="6">GFA family protein</fullName>
    </submittedName>
</protein>
<dbReference type="Pfam" id="PF04828">
    <property type="entry name" value="GFA"/>
    <property type="match status" value="1"/>
</dbReference>
<organism evidence="6">
    <name type="scientific">Ruegeria sp. PrR005</name>
    <dbReference type="NCBI Taxonomy" id="2706882"/>
    <lineage>
        <taxon>Bacteria</taxon>
        <taxon>Pseudomonadati</taxon>
        <taxon>Pseudomonadota</taxon>
        <taxon>Alphaproteobacteria</taxon>
        <taxon>Rhodobacterales</taxon>
        <taxon>Roseobacteraceae</taxon>
        <taxon>Ruegeria</taxon>
    </lineage>
</organism>
<dbReference type="PANTHER" id="PTHR33337:SF40">
    <property type="entry name" value="CENP-V_GFA DOMAIN-CONTAINING PROTEIN-RELATED"/>
    <property type="match status" value="1"/>
</dbReference>
<sequence length="140" mass="15355">MIVSSTCHEGGCYCGAIRYRIDRTPEHSAHCHCRSCQMALGGAFATWAKVPITEFSVTKGQIKQCEKTPGVRRGFCGDCGTTLTYAADTEVEGQNWSQDAWFAAVTLDDPSIVAPQNHVFVSHKQPWITLPADAPAFEEF</sequence>
<proteinExistence type="inferred from homology"/>
<dbReference type="EMBL" id="JAAGOX010000053">
    <property type="protein sequence ID" value="NDW47125.1"/>
    <property type="molecule type" value="Genomic_DNA"/>
</dbReference>
<gene>
    <name evidence="6" type="ORF">G0P99_19435</name>
</gene>